<keyword evidence="4" id="KW-1185">Reference proteome</keyword>
<dbReference type="EMBL" id="JAWRVI010000210">
    <property type="protein sequence ID" value="KAK4071566.1"/>
    <property type="molecule type" value="Genomic_DNA"/>
</dbReference>
<evidence type="ECO:0000256" key="1">
    <source>
        <dbReference type="SAM" id="MobiDB-lite"/>
    </source>
</evidence>
<evidence type="ECO:0000313" key="3">
    <source>
        <dbReference type="EMBL" id="KAK4071566.1"/>
    </source>
</evidence>
<feature type="transmembrane region" description="Helical" evidence="2">
    <location>
        <begin position="357"/>
        <end position="378"/>
    </location>
</feature>
<accession>A0ABR0BEA1</accession>
<comment type="caution">
    <text evidence="3">The sequence shown here is derived from an EMBL/GenBank/DDBJ whole genome shotgun (WGS) entry which is preliminary data.</text>
</comment>
<feature type="region of interest" description="Disordered" evidence="1">
    <location>
        <begin position="301"/>
        <end position="352"/>
    </location>
</feature>
<keyword evidence="2" id="KW-1133">Transmembrane helix</keyword>
<evidence type="ECO:0000313" key="4">
    <source>
        <dbReference type="Proteomes" id="UP001287286"/>
    </source>
</evidence>
<protein>
    <submittedName>
        <fullName evidence="3">Uncharacterized protein</fullName>
    </submittedName>
</protein>
<proteinExistence type="predicted"/>
<keyword evidence="2" id="KW-0812">Transmembrane</keyword>
<organism evidence="3 4">
    <name type="scientific">Purpureocillium lilacinum</name>
    <name type="common">Paecilomyces lilacinus</name>
    <dbReference type="NCBI Taxonomy" id="33203"/>
    <lineage>
        <taxon>Eukaryota</taxon>
        <taxon>Fungi</taxon>
        <taxon>Dikarya</taxon>
        <taxon>Ascomycota</taxon>
        <taxon>Pezizomycotina</taxon>
        <taxon>Sordariomycetes</taxon>
        <taxon>Hypocreomycetidae</taxon>
        <taxon>Hypocreales</taxon>
        <taxon>Ophiocordycipitaceae</taxon>
        <taxon>Purpureocillium</taxon>
    </lineage>
</organism>
<feature type="region of interest" description="Disordered" evidence="1">
    <location>
        <begin position="1"/>
        <end position="133"/>
    </location>
</feature>
<evidence type="ECO:0000256" key="2">
    <source>
        <dbReference type="SAM" id="Phobius"/>
    </source>
</evidence>
<reference evidence="3 4" key="1">
    <citation type="journal article" date="2024" name="Microbiol. Resour. Announc.">
        <title>Genome annotations for the ascomycete fungi Trichoderma harzianum, Trichoderma aggressivum, and Purpureocillium lilacinum.</title>
        <authorList>
            <person name="Beijen E.P.W."/>
            <person name="Ohm R.A."/>
        </authorList>
    </citation>
    <scope>NUCLEOTIDE SEQUENCE [LARGE SCALE GENOMIC DNA]</scope>
    <source>
        <strain evidence="3 4">CBS 150709</strain>
    </source>
</reference>
<feature type="region of interest" description="Disordered" evidence="1">
    <location>
        <begin position="411"/>
        <end position="455"/>
    </location>
</feature>
<sequence length="455" mass="48155">MSQSDLPPMSPYTPPITQDSNTSDDIPSASSRAQPKLSTALTTEASYSRPRTRMGHHNSQSTVGTTSSSSLQVQTSTYSPPIHTLSQSSSFQSSVQEDRRPGTQSQPTVPGTTTTTTLPMLPKSSQLGSNGMNLSAPTCTDGAISTTDMKSFEDRPDWVPNSTAASLDHTLTSEDKVAITSVASSSGPASDRAALSLSNRTSLATSASSLNPLTAGVAFGPSLQSGKNLVQEMFMGNTDVSRDSKLTPRTSGNTLPWYPSTAVLISLSDHETAKESSLAPIDSQSSIDPFLLSSLKPKTGLDSTVAHPPRVKTSAGISGSSKVTTAITPSASSNRENDAFASNTRGEQSPKQKATTAGIALGAVGVGLLFGATTFIVAKRYKNRRLSYQRFSSATGSQNSLEIRCVGLEARPMGPTAPHSQPRSHQSDDSHWPQISRHSLESFTPRTMENTRRFI</sequence>
<feature type="compositionally biased region" description="Low complexity" evidence="1">
    <location>
        <begin position="59"/>
        <end position="79"/>
    </location>
</feature>
<feature type="compositionally biased region" description="Low complexity" evidence="1">
    <location>
        <begin position="86"/>
        <end position="95"/>
    </location>
</feature>
<feature type="compositionally biased region" description="Polar residues" evidence="1">
    <location>
        <begin position="15"/>
        <end position="46"/>
    </location>
</feature>
<keyword evidence="2" id="KW-0472">Membrane</keyword>
<feature type="compositionally biased region" description="Polar residues" evidence="1">
    <location>
        <begin position="315"/>
        <end position="352"/>
    </location>
</feature>
<feature type="compositionally biased region" description="Low complexity" evidence="1">
    <location>
        <begin position="102"/>
        <end position="122"/>
    </location>
</feature>
<dbReference type="Proteomes" id="UP001287286">
    <property type="component" value="Unassembled WGS sequence"/>
</dbReference>
<gene>
    <name evidence="3" type="ORF">Purlil1_13377</name>
</gene>
<feature type="compositionally biased region" description="Polar residues" evidence="1">
    <location>
        <begin position="123"/>
        <end position="133"/>
    </location>
</feature>
<name>A0ABR0BEA1_PURLI</name>